<gene>
    <name evidence="1" type="ORF">UFOPK2242_01425</name>
</gene>
<proteinExistence type="predicted"/>
<organism evidence="1">
    <name type="scientific">freshwater metagenome</name>
    <dbReference type="NCBI Taxonomy" id="449393"/>
    <lineage>
        <taxon>unclassified sequences</taxon>
        <taxon>metagenomes</taxon>
        <taxon>ecological metagenomes</taxon>
    </lineage>
</organism>
<evidence type="ECO:0000313" key="1">
    <source>
        <dbReference type="EMBL" id="CAB4670399.1"/>
    </source>
</evidence>
<accession>A0A6J6MAQ2</accession>
<name>A0A6J6MAQ2_9ZZZZ</name>
<dbReference type="EMBL" id="CAEZWM010000223">
    <property type="protein sequence ID" value="CAB4670399.1"/>
    <property type="molecule type" value="Genomic_DNA"/>
</dbReference>
<reference evidence="1" key="1">
    <citation type="submission" date="2020-05" db="EMBL/GenBank/DDBJ databases">
        <authorList>
            <person name="Chiriac C."/>
            <person name="Salcher M."/>
            <person name="Ghai R."/>
            <person name="Kavagutti S V."/>
        </authorList>
    </citation>
    <scope>NUCLEOTIDE SEQUENCE</scope>
</reference>
<dbReference type="AlphaFoldDB" id="A0A6J6MAQ2"/>
<sequence>MLWGIVHSQRAISLIKRATHFATFTCVIRPDAKPMFGKYQVLVNIVGYIAT</sequence>
<protein>
    <submittedName>
        <fullName evidence="1">Unannotated protein</fullName>
    </submittedName>
</protein>